<dbReference type="CTD" id="166979"/>
<dbReference type="InterPro" id="IPR036322">
    <property type="entry name" value="WD40_repeat_dom_sf"/>
</dbReference>
<dbReference type="OrthoDB" id="10263272at2759"/>
<dbReference type="GO" id="GO:1990757">
    <property type="term" value="F:ubiquitin ligase activator activity"/>
    <property type="evidence" value="ECO:0007669"/>
    <property type="project" value="TreeGrafter"/>
</dbReference>
<evidence type="ECO:0000313" key="7">
    <source>
        <dbReference type="RefSeq" id="XP_033787235.1"/>
    </source>
</evidence>
<dbReference type="Gene3D" id="2.130.10.10">
    <property type="entry name" value="YVTN repeat-like/Quinoprotein amine dehydrogenase"/>
    <property type="match status" value="1"/>
</dbReference>
<dbReference type="GO" id="GO:0010997">
    <property type="term" value="F:anaphase-promoting complex binding"/>
    <property type="evidence" value="ECO:0007669"/>
    <property type="project" value="InterPro"/>
</dbReference>
<dbReference type="PROSITE" id="PS50082">
    <property type="entry name" value="WD_REPEATS_2"/>
    <property type="match status" value="3"/>
</dbReference>
<dbReference type="Proteomes" id="UP000515159">
    <property type="component" value="Chromosome 1"/>
</dbReference>
<gene>
    <name evidence="7" type="primary">CDC20B</name>
</gene>
<dbReference type="SMART" id="SM00320">
    <property type="entry name" value="WD40"/>
    <property type="match status" value="5"/>
</dbReference>
<dbReference type="SUPFAM" id="SSF50978">
    <property type="entry name" value="WD40 repeat-like"/>
    <property type="match status" value="1"/>
</dbReference>
<evidence type="ECO:0000313" key="6">
    <source>
        <dbReference type="Proteomes" id="UP000515159"/>
    </source>
</evidence>
<protein>
    <submittedName>
        <fullName evidence="7">Cell division cycle protein 20 homolog B</fullName>
    </submittedName>
</protein>
<dbReference type="PROSITE" id="PS50294">
    <property type="entry name" value="WD_REPEATS_REGION"/>
    <property type="match status" value="3"/>
</dbReference>
<dbReference type="PROSITE" id="PS00678">
    <property type="entry name" value="WD_REPEATS_1"/>
    <property type="match status" value="1"/>
</dbReference>
<comment type="similarity">
    <text evidence="1">Belongs to the WD repeat CDC20/Fizzy family.</text>
</comment>
<feature type="repeat" description="WD" evidence="4">
    <location>
        <begin position="253"/>
        <end position="294"/>
    </location>
</feature>
<feature type="repeat" description="WD" evidence="4">
    <location>
        <begin position="335"/>
        <end position="366"/>
    </location>
</feature>
<evidence type="ECO:0000256" key="1">
    <source>
        <dbReference type="ARBA" id="ARBA00006445"/>
    </source>
</evidence>
<organism evidence="6 7">
    <name type="scientific">Geotrypetes seraphini</name>
    <name type="common">Gaboon caecilian</name>
    <name type="synonym">Caecilia seraphini</name>
    <dbReference type="NCBI Taxonomy" id="260995"/>
    <lineage>
        <taxon>Eukaryota</taxon>
        <taxon>Metazoa</taxon>
        <taxon>Chordata</taxon>
        <taxon>Craniata</taxon>
        <taxon>Vertebrata</taxon>
        <taxon>Euteleostomi</taxon>
        <taxon>Amphibia</taxon>
        <taxon>Gymnophiona</taxon>
        <taxon>Geotrypetes</taxon>
    </lineage>
</organism>
<keyword evidence="2 4" id="KW-0853">WD repeat</keyword>
<dbReference type="InParanoid" id="A0A6P8PXY1"/>
<proteinExistence type="inferred from homology"/>
<dbReference type="InterPro" id="IPR015943">
    <property type="entry name" value="WD40/YVTN_repeat-like_dom_sf"/>
</dbReference>
<dbReference type="GO" id="GO:0051301">
    <property type="term" value="P:cell division"/>
    <property type="evidence" value="ECO:0007669"/>
    <property type="project" value="UniProtKB-KW"/>
</dbReference>
<evidence type="ECO:0000256" key="3">
    <source>
        <dbReference type="ARBA" id="ARBA00022737"/>
    </source>
</evidence>
<dbReference type="AlphaFoldDB" id="A0A6P8PXY1"/>
<sequence length="504" mass="57152">MEWKLERIARRKIKTEEDMTWENIMKRLAKELKRSRRHSLQKANKMPDVGKNSYYRFKSNIAKRSAFKFPVASSPIITRWQQIHESNHCEGTFIESQSADLSHLKTPEKTLEILAPSTVPIDTCTSETQQTALRHHNYKMTAQVKNGWKCDVAKKQLQKFLIQWEFVQEKGSSETVAGCETRINKDESSNQTIFKNQTDSINLEVRLHISGLRNDYYLNILDWSSENLVAIALDSTVQILDGEKYTVIESINFNTSSKYISSVSWIKEGRCLAIGTSDGEVQLWDVETKKRLRNMLGHKSLIGAMSWNHYILSSGSRLGFIHQHDVRIADHRIGMLRHKQSVCGLQWAPSGDVLASGSSDGILNVWPNDPGVTVHCKPIKTIPHSSAVKAMSWCPWVPHILAVGGGMKDGGLHIWDVNQEKSIKTTYTKSQICSLVWLPEREELMTGHGLPRNQMTAWNYPFLTKAINGCSHQGRVLHLALSPDHQKIFSAAADGTACIWNYCK</sequence>
<dbReference type="InterPro" id="IPR001680">
    <property type="entry name" value="WD40_rpt"/>
</dbReference>
<name>A0A6P8PXY1_GEOSA</name>
<dbReference type="InterPro" id="IPR056150">
    <property type="entry name" value="WD40_CDC20-Fz"/>
</dbReference>
<dbReference type="GO" id="GO:0005680">
    <property type="term" value="C:anaphase-promoting complex"/>
    <property type="evidence" value="ECO:0007669"/>
    <property type="project" value="TreeGrafter"/>
</dbReference>
<dbReference type="InterPro" id="IPR033010">
    <property type="entry name" value="Cdc20/Fizzy"/>
</dbReference>
<evidence type="ECO:0000256" key="2">
    <source>
        <dbReference type="ARBA" id="ARBA00022574"/>
    </source>
</evidence>
<keyword evidence="7" id="KW-0132">Cell division</keyword>
<feature type="repeat" description="WD" evidence="4">
    <location>
        <begin position="469"/>
        <end position="504"/>
    </location>
</feature>
<dbReference type="PANTHER" id="PTHR19918">
    <property type="entry name" value="CELL DIVISION CYCLE 20 CDC20 FIZZY -RELATED"/>
    <property type="match status" value="1"/>
</dbReference>
<dbReference type="KEGG" id="gsh:117354236"/>
<dbReference type="InterPro" id="IPR019775">
    <property type="entry name" value="WD40_repeat_CS"/>
</dbReference>
<keyword evidence="6" id="KW-1185">Reference proteome</keyword>
<dbReference type="FunCoup" id="A0A6P8PXY1">
    <property type="interactions" value="9"/>
</dbReference>
<dbReference type="PANTHER" id="PTHR19918:SF4">
    <property type="entry name" value="CELL DIVISION CYCLE PROTEIN 20 HOMOLOG B"/>
    <property type="match status" value="1"/>
</dbReference>
<dbReference type="GO" id="GO:0031145">
    <property type="term" value="P:anaphase-promoting complex-dependent catabolic process"/>
    <property type="evidence" value="ECO:0007669"/>
    <property type="project" value="TreeGrafter"/>
</dbReference>
<dbReference type="Pfam" id="PF24807">
    <property type="entry name" value="WD40_CDC20-Fz"/>
    <property type="match status" value="1"/>
</dbReference>
<reference evidence="7" key="1">
    <citation type="submission" date="2025-08" db="UniProtKB">
        <authorList>
            <consortium name="RefSeq"/>
        </authorList>
    </citation>
    <scope>IDENTIFICATION</scope>
</reference>
<dbReference type="RefSeq" id="XP_033787235.1">
    <property type="nucleotide sequence ID" value="XM_033931344.1"/>
</dbReference>
<evidence type="ECO:0000256" key="4">
    <source>
        <dbReference type="PROSITE-ProRule" id="PRU00221"/>
    </source>
</evidence>
<dbReference type="GeneID" id="117354236"/>
<feature type="domain" description="CDC20/Fizzy WD40" evidence="5">
    <location>
        <begin position="208"/>
        <end position="500"/>
    </location>
</feature>
<keyword evidence="7" id="KW-0131">Cell cycle</keyword>
<evidence type="ECO:0000259" key="5">
    <source>
        <dbReference type="Pfam" id="PF24807"/>
    </source>
</evidence>
<keyword evidence="3" id="KW-0677">Repeat</keyword>
<accession>A0A6P8PXY1</accession>
<dbReference type="GO" id="GO:1905786">
    <property type="term" value="P:positive regulation of anaphase-promoting complex-dependent catabolic process"/>
    <property type="evidence" value="ECO:0007669"/>
    <property type="project" value="TreeGrafter"/>
</dbReference>